<evidence type="ECO:0008006" key="5">
    <source>
        <dbReference type="Google" id="ProtNLM"/>
    </source>
</evidence>
<dbReference type="KEGG" id="nti:DNFV4_03338"/>
<dbReference type="Gene3D" id="3.40.50.2000">
    <property type="entry name" value="Glycogen Phosphorylase B"/>
    <property type="match status" value="2"/>
</dbReference>
<accession>A0AA86N1C8</accession>
<evidence type="ECO:0000313" key="4">
    <source>
        <dbReference type="Proteomes" id="UP001179121"/>
    </source>
</evidence>
<keyword evidence="2" id="KW-0808">Transferase</keyword>
<reference evidence="3" key="1">
    <citation type="submission" date="2022-10" db="EMBL/GenBank/DDBJ databases">
        <authorList>
            <person name="Koch H."/>
        </authorList>
    </citation>
    <scope>NUCLEOTIDE SEQUENCE</scope>
    <source>
        <strain evidence="3">DNF</strain>
    </source>
</reference>
<name>A0AA86N1C8_9BACT</name>
<dbReference type="Proteomes" id="UP001179121">
    <property type="component" value="Chromosome"/>
</dbReference>
<evidence type="ECO:0000256" key="1">
    <source>
        <dbReference type="ARBA" id="ARBA00022676"/>
    </source>
</evidence>
<dbReference type="Pfam" id="PF01075">
    <property type="entry name" value="Glyco_transf_9"/>
    <property type="match status" value="1"/>
</dbReference>
<dbReference type="GO" id="GO:0005829">
    <property type="term" value="C:cytosol"/>
    <property type="evidence" value="ECO:0007669"/>
    <property type="project" value="TreeGrafter"/>
</dbReference>
<dbReference type="GO" id="GO:0008713">
    <property type="term" value="F:ADP-heptose-lipopolysaccharide heptosyltransferase activity"/>
    <property type="evidence" value="ECO:0007669"/>
    <property type="project" value="TreeGrafter"/>
</dbReference>
<dbReference type="PANTHER" id="PTHR30160">
    <property type="entry name" value="TETRAACYLDISACCHARIDE 4'-KINASE-RELATED"/>
    <property type="match status" value="1"/>
</dbReference>
<evidence type="ECO:0000313" key="3">
    <source>
        <dbReference type="EMBL" id="CAI4032908.1"/>
    </source>
</evidence>
<dbReference type="InterPro" id="IPR051199">
    <property type="entry name" value="LPS_LOS_Heptosyltrfase"/>
</dbReference>
<protein>
    <recommendedName>
        <fullName evidence="5">Glycosyltransferase family 9 protein</fullName>
    </recommendedName>
</protein>
<gene>
    <name evidence="3" type="ORF">DNFV4_03338</name>
</gene>
<organism evidence="3 4">
    <name type="scientific">Nitrospira tepida</name>
    <dbReference type="NCBI Taxonomy" id="2973512"/>
    <lineage>
        <taxon>Bacteria</taxon>
        <taxon>Pseudomonadati</taxon>
        <taxon>Nitrospirota</taxon>
        <taxon>Nitrospiria</taxon>
        <taxon>Nitrospirales</taxon>
        <taxon>Nitrospiraceae</taxon>
        <taxon>Nitrospira</taxon>
    </lineage>
</organism>
<dbReference type="SUPFAM" id="SSF53756">
    <property type="entry name" value="UDP-Glycosyltransferase/glycogen phosphorylase"/>
    <property type="match status" value="1"/>
</dbReference>
<dbReference type="CDD" id="cd03789">
    <property type="entry name" value="GT9_LPS_heptosyltransferase"/>
    <property type="match status" value="1"/>
</dbReference>
<dbReference type="AlphaFoldDB" id="A0AA86N1C8"/>
<dbReference type="EMBL" id="OX365700">
    <property type="protein sequence ID" value="CAI4032908.1"/>
    <property type="molecule type" value="Genomic_DNA"/>
</dbReference>
<keyword evidence="1" id="KW-0328">Glycosyltransferase</keyword>
<dbReference type="InterPro" id="IPR002201">
    <property type="entry name" value="Glyco_trans_9"/>
</dbReference>
<proteinExistence type="predicted"/>
<evidence type="ECO:0000256" key="2">
    <source>
        <dbReference type="ARBA" id="ARBA00022679"/>
    </source>
</evidence>
<dbReference type="GO" id="GO:0009244">
    <property type="term" value="P:lipopolysaccharide core region biosynthetic process"/>
    <property type="evidence" value="ECO:0007669"/>
    <property type="project" value="TreeGrafter"/>
</dbReference>
<keyword evidence="4" id="KW-1185">Reference proteome</keyword>
<sequence length="339" mass="35925">MRAKLADAANVLLVIHPGTLGDVLVAIPSLRVMRAKFPRHDLALVARGEVGDLLKQAGEVSQVCGLEGAFGSTLFGGEPILPSPWREWLGRCDRAIGFLSDPEGTVRATLDRFAIAHVTLRSPFDGTLQAIHQSARFIEIVDQAVPTKVRLVPPLQISHNRRAEAGEILRSMGVKLLGDGLVAVHPGSGSPHKCADPRLYAGVITWAWDRGGQAVMIEGPADGEAVSAVTGLLSHRQVPILKQDDLNVLAAVLAQASLFVGNDSGVTHLAASVGTSTVALFGPTDPSRWAPIGPAVQVLQGGPCGCRPDWSRVRTCEARPCLRIDVSTLLSLCQRIVGT</sequence>